<reference evidence="2 3" key="1">
    <citation type="submission" date="2019-09" db="EMBL/GenBank/DDBJ databases">
        <title>Phylogeny of genus Pseudoclavibacter and closely related genus.</title>
        <authorList>
            <person name="Li Y."/>
        </authorList>
    </citation>
    <scope>NUCLEOTIDE SEQUENCE [LARGE SCALE GENOMIC DNA]</scope>
    <source>
        <strain evidence="2 3">EGI 60007</strain>
    </source>
</reference>
<dbReference type="InterPro" id="IPR036928">
    <property type="entry name" value="AS_sf"/>
</dbReference>
<organism evidence="2 3">
    <name type="scientific">Pseudoclavibacter endophyticus</name>
    <dbReference type="NCBI Taxonomy" id="1778590"/>
    <lineage>
        <taxon>Bacteria</taxon>
        <taxon>Bacillati</taxon>
        <taxon>Actinomycetota</taxon>
        <taxon>Actinomycetes</taxon>
        <taxon>Micrococcales</taxon>
        <taxon>Microbacteriaceae</taxon>
        <taxon>Pseudoclavibacter</taxon>
    </lineage>
</organism>
<dbReference type="PANTHER" id="PTHR43372:SF4">
    <property type="entry name" value="FATTY-ACID AMIDE HYDROLASE 2"/>
    <property type="match status" value="1"/>
</dbReference>
<evidence type="ECO:0000313" key="3">
    <source>
        <dbReference type="Proteomes" id="UP000431744"/>
    </source>
</evidence>
<dbReference type="InterPro" id="IPR023631">
    <property type="entry name" value="Amidase_dom"/>
</dbReference>
<proteinExistence type="predicted"/>
<evidence type="ECO:0000259" key="1">
    <source>
        <dbReference type="Pfam" id="PF01425"/>
    </source>
</evidence>
<feature type="domain" description="Amidase" evidence="1">
    <location>
        <begin position="35"/>
        <end position="486"/>
    </location>
</feature>
<dbReference type="Proteomes" id="UP000431744">
    <property type="component" value="Unassembled WGS sequence"/>
</dbReference>
<dbReference type="PANTHER" id="PTHR43372">
    <property type="entry name" value="FATTY-ACID AMIDE HYDROLASE"/>
    <property type="match status" value="1"/>
</dbReference>
<dbReference type="SUPFAM" id="SSF75304">
    <property type="entry name" value="Amidase signature (AS) enzymes"/>
    <property type="match status" value="1"/>
</dbReference>
<name>A0A6H9WNU0_9MICO</name>
<comment type="caution">
    <text evidence="2">The sequence shown here is derived from an EMBL/GenBank/DDBJ whole genome shotgun (WGS) entry which is preliminary data.</text>
</comment>
<protein>
    <submittedName>
        <fullName evidence="2">Amidase</fullName>
    </submittedName>
</protein>
<gene>
    <name evidence="2" type="ORF">F8O04_03685</name>
</gene>
<dbReference type="Pfam" id="PF01425">
    <property type="entry name" value="Amidase"/>
    <property type="match status" value="1"/>
</dbReference>
<dbReference type="InterPro" id="IPR052739">
    <property type="entry name" value="FAAH2"/>
</dbReference>
<keyword evidence="3" id="KW-1185">Reference proteome</keyword>
<dbReference type="GO" id="GO:0012505">
    <property type="term" value="C:endomembrane system"/>
    <property type="evidence" value="ECO:0007669"/>
    <property type="project" value="TreeGrafter"/>
</dbReference>
<evidence type="ECO:0000313" key="2">
    <source>
        <dbReference type="EMBL" id="KAB1649381.1"/>
    </source>
</evidence>
<dbReference type="OrthoDB" id="182039at2"/>
<dbReference type="EMBL" id="WBJY01000001">
    <property type="protein sequence ID" value="KAB1649381.1"/>
    <property type="molecule type" value="Genomic_DNA"/>
</dbReference>
<dbReference type="Gene3D" id="3.90.1300.10">
    <property type="entry name" value="Amidase signature (AS) domain"/>
    <property type="match status" value="1"/>
</dbReference>
<accession>A0A6H9WNU0</accession>
<sequence>MPRAGGARVTGTAVALESAEALSSALGEGLTTSVDIVRQCIATIDRLNPLLGAVVHVDRGAALAAAQASDERRARGLARGPLDGIPATVKDTHDIAGQPTTDGHAAFATRVAAHDSEVVARLRDAGVVLLGKTNLPAFSKDGQTWNELFGLTRNPWDLERTAGGSSGGSAVAVATGMAAFDLGADMGGSVRTPAAWNGVFGHKPTWGLVPQTRDPLRPENSGLPLDTAIDIGATGLVARAAGDLALIMHVLVGPLAPDRRAWTATLPPPRVRDASDLVVSVLLDDPFVPTSRETRRVLEEGLAALRARGVTIVEKPLPRPVPALCELFETLSFIGLSGTMPEAAWRERIASLEAEAEAETESESGLGGVGWLWKLHARAAGMTHREWLRLDESRRRLREEWDDYFSDVHALVTPVAPVQAHPHDLDRPPLERRYDNDGVLRPNLPDLRVWPGITGVAYLPSTIAPVGLDDAGLPVGAQVAAAECDDLTAIHVAGLLAEAAGGGSAPPLVDEPIRSASVK</sequence>
<dbReference type="AlphaFoldDB" id="A0A6H9WNU0"/>